<feature type="signal peptide" evidence="10">
    <location>
        <begin position="1"/>
        <end position="19"/>
    </location>
</feature>
<comment type="similarity">
    <text evidence="1 10">Belongs to the tannase family.</text>
</comment>
<proteinExistence type="inferred from homology"/>
<evidence type="ECO:0000256" key="1">
    <source>
        <dbReference type="ARBA" id="ARBA00006249"/>
    </source>
</evidence>
<gene>
    <name evidence="11" type="primary">FGENESH: predicted gene_2.479</name>
    <name evidence="12" type="ORF">AAT19DRAFT_12455</name>
    <name evidence="11" type="ORF">BN2166_0013100</name>
</gene>
<evidence type="ECO:0000313" key="14">
    <source>
        <dbReference type="Proteomes" id="UP000239560"/>
    </source>
</evidence>
<keyword evidence="2" id="KW-0719">Serine esterase</keyword>
<dbReference type="STRING" id="5286.A0A0K3C6Z7"/>
<dbReference type="Proteomes" id="UP000199069">
    <property type="component" value="Unassembled WGS sequence"/>
</dbReference>
<dbReference type="PANTHER" id="PTHR33938">
    <property type="entry name" value="FERULOYL ESTERASE B-RELATED"/>
    <property type="match status" value="1"/>
</dbReference>
<evidence type="ECO:0000256" key="2">
    <source>
        <dbReference type="ARBA" id="ARBA00022487"/>
    </source>
</evidence>
<evidence type="ECO:0000313" key="11">
    <source>
        <dbReference type="EMBL" id="CTR05449.1"/>
    </source>
</evidence>
<keyword evidence="8" id="KW-1015">Disulfide bond</keyword>
<dbReference type="PANTHER" id="PTHR33938:SF15">
    <property type="entry name" value="FERULOYL ESTERASE B-RELATED"/>
    <property type="match status" value="1"/>
</dbReference>
<reference evidence="11 13" key="1">
    <citation type="submission" date="2015-07" db="EMBL/GenBank/DDBJ databases">
        <authorList>
            <person name="Cajimat M.N.B."/>
            <person name="Milazzo M.L."/>
            <person name="Fulhorst C.F."/>
        </authorList>
    </citation>
    <scope>NUCLEOTIDE SEQUENCE [LARGE SCALE GENOMIC DNA]</scope>
    <source>
        <strain evidence="11">Single colony</strain>
    </source>
</reference>
<evidence type="ECO:0000256" key="9">
    <source>
        <dbReference type="ARBA" id="ARBA00034075"/>
    </source>
</evidence>
<organism evidence="11 13">
    <name type="scientific">Rhodotorula toruloides</name>
    <name type="common">Yeast</name>
    <name type="synonym">Rhodosporidium toruloides</name>
    <dbReference type="NCBI Taxonomy" id="5286"/>
    <lineage>
        <taxon>Eukaryota</taxon>
        <taxon>Fungi</taxon>
        <taxon>Dikarya</taxon>
        <taxon>Basidiomycota</taxon>
        <taxon>Pucciniomycotina</taxon>
        <taxon>Microbotryomycetes</taxon>
        <taxon>Sporidiobolales</taxon>
        <taxon>Sporidiobolaceae</taxon>
        <taxon>Rhodotorula</taxon>
    </lineage>
</organism>
<comment type="catalytic activity">
    <reaction evidence="9">
        <text>feruloyl-polysaccharide + H2O = ferulate + polysaccharide.</text>
        <dbReference type="EC" id="3.1.1.73"/>
    </reaction>
</comment>
<dbReference type="OrthoDB" id="3039123at2759"/>
<evidence type="ECO:0000256" key="10">
    <source>
        <dbReference type="RuleBase" id="RU361238"/>
    </source>
</evidence>
<dbReference type="GO" id="GO:0046872">
    <property type="term" value="F:metal ion binding"/>
    <property type="evidence" value="ECO:0007669"/>
    <property type="project" value="UniProtKB-KW"/>
</dbReference>
<dbReference type="OMA" id="TRPLCMH"/>
<evidence type="ECO:0000256" key="4">
    <source>
        <dbReference type="ARBA" id="ARBA00022723"/>
    </source>
</evidence>
<keyword evidence="3" id="KW-0858">Xylan degradation</keyword>
<keyword evidence="5 10" id="KW-0732">Signal</keyword>
<evidence type="ECO:0000256" key="8">
    <source>
        <dbReference type="ARBA" id="ARBA00023157"/>
    </source>
</evidence>
<keyword evidence="6 10" id="KW-0378">Hydrolase</keyword>
<evidence type="ECO:0000256" key="3">
    <source>
        <dbReference type="ARBA" id="ARBA00022651"/>
    </source>
</evidence>
<dbReference type="SUPFAM" id="SSF53474">
    <property type="entry name" value="alpha/beta-Hydrolases"/>
    <property type="match status" value="1"/>
</dbReference>
<evidence type="ECO:0000256" key="6">
    <source>
        <dbReference type="ARBA" id="ARBA00022801"/>
    </source>
</evidence>
<keyword evidence="3" id="KW-0119">Carbohydrate metabolism</keyword>
<dbReference type="InterPro" id="IPR011118">
    <property type="entry name" value="Tannase/feruloyl_esterase"/>
</dbReference>
<dbReference type="GO" id="GO:0045493">
    <property type="term" value="P:xylan catabolic process"/>
    <property type="evidence" value="ECO:0007669"/>
    <property type="project" value="UniProtKB-KW"/>
</dbReference>
<dbReference type="Proteomes" id="UP000239560">
    <property type="component" value="Unassembled WGS sequence"/>
</dbReference>
<dbReference type="EMBL" id="CWKI01000002">
    <property type="protein sequence ID" value="CTR05449.1"/>
    <property type="molecule type" value="Genomic_DNA"/>
</dbReference>
<reference evidence="12 14" key="2">
    <citation type="journal article" date="2018" name="Elife">
        <title>Functional genomics of lipid metabolism in the oleaginous yeast Rhodosporidium toruloides.</title>
        <authorList>
            <person name="Coradetti S.T."/>
            <person name="Pinel D."/>
            <person name="Geiselman G."/>
            <person name="Ito M."/>
            <person name="Mondo S."/>
            <person name="Reilly M.C."/>
            <person name="Cheng Y.F."/>
            <person name="Bauer S."/>
            <person name="Grigoriev I."/>
            <person name="Gladden J.M."/>
            <person name="Simmons B.A."/>
            <person name="Brem R."/>
            <person name="Arkin A.P."/>
            <person name="Skerker J.M."/>
        </authorList>
    </citation>
    <scope>NUCLEOTIDE SEQUENCE [LARGE SCALE GENOMIC DNA]</scope>
    <source>
        <strain evidence="12 14">NBRC 0880</strain>
    </source>
</reference>
<feature type="chain" id="PRO_5033760318" description="Carboxylic ester hydrolase" evidence="10">
    <location>
        <begin position="20"/>
        <end position="550"/>
    </location>
</feature>
<accession>A0A0K3C6Z7</accession>
<sequence>MKSTVAALVPLALAGTALGAAVPSGKTSSCHDLWTEAPKHLPSLEVYYANDVAAGTNFTTPYATPAYPQAVPEVPAFCRFGAYIHTSNSSKVQFEVWLPTADQWSGRSAMVGNGGDAGGVNFPDMWAPIAKYGFAVASTDTGHNGTSGDGTFALNGPETQIDFGYRAVHLTTVYSKEILKLYYGKKQKTSYWLGCSSGGKQGLKEVQMFPEDYDGVIAGAAAQWWQHLNAQTYRINALVNPTTSPNHLNASDYTVIGAEVYKQCDELDGVKDGVIRNPRKCKPDLSPLLCSAAGANQSTCLTQGKIDTMHAIWANWTATTRDEFLFYGFEPGAEAAGQVFSVNGIPYGPGPDYFRYQVLNATSKGNFVANETELERLLAIADETDPGQTNAWNPNIQKFLKKGKLLAYVGLADTLIPSGSTIGYYERVRSALGQPKNFNDAYRLFTVPGMWHCRGGPGAYNFGGPGQRQLSLGGGGQGSSFDSQHDMVLAMIDWVEKGKAPETIIASSYVGADKRNGTAFERPLCTYPKEAVYVGGDQNKASSFECKYVG</sequence>
<dbReference type="GO" id="GO:0030600">
    <property type="term" value="F:feruloyl esterase activity"/>
    <property type="evidence" value="ECO:0007669"/>
    <property type="project" value="UniProtKB-EC"/>
</dbReference>
<dbReference type="Gene3D" id="3.40.50.1820">
    <property type="entry name" value="alpha/beta hydrolase"/>
    <property type="match status" value="1"/>
</dbReference>
<dbReference type="Pfam" id="PF07519">
    <property type="entry name" value="Tannase"/>
    <property type="match status" value="1"/>
</dbReference>
<evidence type="ECO:0000313" key="13">
    <source>
        <dbReference type="Proteomes" id="UP000199069"/>
    </source>
</evidence>
<evidence type="ECO:0000313" key="12">
    <source>
        <dbReference type="EMBL" id="PRQ77037.1"/>
    </source>
</evidence>
<evidence type="ECO:0000256" key="5">
    <source>
        <dbReference type="ARBA" id="ARBA00022729"/>
    </source>
</evidence>
<dbReference type="InterPro" id="IPR029058">
    <property type="entry name" value="AB_hydrolase_fold"/>
</dbReference>
<dbReference type="AlphaFoldDB" id="A0A0K3C6Z7"/>
<dbReference type="EMBL" id="LCTV02000002">
    <property type="protein sequence ID" value="PRQ77037.1"/>
    <property type="molecule type" value="Genomic_DNA"/>
</dbReference>
<protein>
    <recommendedName>
        <fullName evidence="10">Carboxylic ester hydrolase</fullName>
        <ecNumber evidence="10">3.1.1.-</ecNumber>
    </recommendedName>
</protein>
<keyword evidence="7" id="KW-0106">Calcium</keyword>
<keyword evidence="13" id="KW-1185">Reference proteome</keyword>
<name>A0A0K3C6Z7_RHOTO</name>
<keyword evidence="4" id="KW-0479">Metal-binding</keyword>
<dbReference type="EC" id="3.1.1.-" evidence="10"/>
<evidence type="ECO:0000256" key="7">
    <source>
        <dbReference type="ARBA" id="ARBA00022837"/>
    </source>
</evidence>
<keyword evidence="3" id="KW-0624">Polysaccharide degradation</keyword>